<feature type="chain" id="PRO_5046790779" evidence="2">
    <location>
        <begin position="21"/>
        <end position="149"/>
    </location>
</feature>
<proteinExistence type="predicted"/>
<sequence length="149" mass="17184">MKKILSFLFLTVLMSSAAIAQTEIKWLTFEEAAAKTAENPKMVFVDVYTDWCGWCKKMDKETFTDPAVIDFINENFYAVKMNAEDTKRKFSFKGKEYTEATMSRAMRVSSYPNFVIMDATMENITQYPGYRQPDPFLKGLTGIVARFNK</sequence>
<organism evidence="4 5">
    <name type="scientific">Fontibacter flavus</name>
    <dbReference type="NCBI Taxonomy" id="654838"/>
    <lineage>
        <taxon>Bacteria</taxon>
        <taxon>Pseudomonadati</taxon>
        <taxon>Bacteroidota</taxon>
        <taxon>Cytophagia</taxon>
        <taxon>Cytophagales</taxon>
        <taxon>Cyclobacteriaceae</taxon>
        <taxon>Fontibacter</taxon>
    </lineage>
</organism>
<gene>
    <name evidence="4" type="ORF">ACFFIP_05585</name>
</gene>
<keyword evidence="2" id="KW-0732">Signal</keyword>
<accession>A0ABV6FQJ9</accession>
<keyword evidence="5" id="KW-1185">Reference proteome</keyword>
<dbReference type="Gene3D" id="3.40.30.10">
    <property type="entry name" value="Glutaredoxin"/>
    <property type="match status" value="1"/>
</dbReference>
<dbReference type="InterPro" id="IPR012336">
    <property type="entry name" value="Thioredoxin-like_fold"/>
</dbReference>
<evidence type="ECO:0000256" key="1">
    <source>
        <dbReference type="ARBA" id="ARBA00023284"/>
    </source>
</evidence>
<evidence type="ECO:0000259" key="3">
    <source>
        <dbReference type="PROSITE" id="PS51352"/>
    </source>
</evidence>
<dbReference type="PANTHER" id="PTHR32234:SF0">
    <property type="entry name" value="THIOL:DISULFIDE INTERCHANGE PROTEIN DSBD"/>
    <property type="match status" value="1"/>
</dbReference>
<keyword evidence="1" id="KW-0676">Redox-active center</keyword>
<dbReference type="Pfam" id="PF13098">
    <property type="entry name" value="Thioredoxin_2"/>
    <property type="match status" value="1"/>
</dbReference>
<reference evidence="4 5" key="1">
    <citation type="submission" date="2024-09" db="EMBL/GenBank/DDBJ databases">
        <authorList>
            <person name="Sun Q."/>
            <person name="Mori K."/>
        </authorList>
    </citation>
    <scope>NUCLEOTIDE SEQUENCE [LARGE SCALE GENOMIC DNA]</scope>
    <source>
        <strain evidence="4 5">CCM 7650</strain>
    </source>
</reference>
<dbReference type="Proteomes" id="UP001589797">
    <property type="component" value="Unassembled WGS sequence"/>
</dbReference>
<protein>
    <submittedName>
        <fullName evidence="4">Thioredoxin family protein</fullName>
    </submittedName>
</protein>
<evidence type="ECO:0000313" key="4">
    <source>
        <dbReference type="EMBL" id="MFC0262147.1"/>
    </source>
</evidence>
<evidence type="ECO:0000256" key="2">
    <source>
        <dbReference type="SAM" id="SignalP"/>
    </source>
</evidence>
<name>A0ABV6FQJ9_9BACT</name>
<dbReference type="RefSeq" id="WP_382386586.1">
    <property type="nucleotide sequence ID" value="NZ_JBHLWI010000009.1"/>
</dbReference>
<dbReference type="EMBL" id="JBHLWI010000009">
    <property type="protein sequence ID" value="MFC0262147.1"/>
    <property type="molecule type" value="Genomic_DNA"/>
</dbReference>
<dbReference type="InterPro" id="IPR013766">
    <property type="entry name" value="Thioredoxin_domain"/>
</dbReference>
<feature type="domain" description="Thioredoxin" evidence="3">
    <location>
        <begin position="8"/>
        <end position="145"/>
    </location>
</feature>
<dbReference type="SUPFAM" id="SSF52833">
    <property type="entry name" value="Thioredoxin-like"/>
    <property type="match status" value="1"/>
</dbReference>
<dbReference type="PANTHER" id="PTHR32234">
    <property type="entry name" value="THIOL:DISULFIDE INTERCHANGE PROTEIN DSBD"/>
    <property type="match status" value="1"/>
</dbReference>
<feature type="signal peptide" evidence="2">
    <location>
        <begin position="1"/>
        <end position="20"/>
    </location>
</feature>
<evidence type="ECO:0000313" key="5">
    <source>
        <dbReference type="Proteomes" id="UP001589797"/>
    </source>
</evidence>
<dbReference type="InterPro" id="IPR017937">
    <property type="entry name" value="Thioredoxin_CS"/>
</dbReference>
<dbReference type="PROSITE" id="PS00194">
    <property type="entry name" value="THIOREDOXIN_1"/>
    <property type="match status" value="1"/>
</dbReference>
<comment type="caution">
    <text evidence="4">The sequence shown here is derived from an EMBL/GenBank/DDBJ whole genome shotgun (WGS) entry which is preliminary data.</text>
</comment>
<dbReference type="PROSITE" id="PS51352">
    <property type="entry name" value="THIOREDOXIN_2"/>
    <property type="match status" value="1"/>
</dbReference>
<dbReference type="InterPro" id="IPR036249">
    <property type="entry name" value="Thioredoxin-like_sf"/>
</dbReference>